<comment type="caution">
    <text evidence="1">The sequence shown here is derived from an EMBL/GenBank/DDBJ whole genome shotgun (WGS) entry which is preliminary data.</text>
</comment>
<sequence>MIIVLQHWSPDLQRDGTFKTMPERPTTWGSGTLAGAVDLSPTTSGRSQRSWPQKGAFGLRLRTNMVVGEVASICTPNPGLEPGLEGSIGRICCRLRADLSVLHCQSQTPKK</sequence>
<dbReference type="EMBL" id="JACDTQ010003641">
    <property type="protein sequence ID" value="KAF5913621.1"/>
    <property type="molecule type" value="Genomic_DNA"/>
</dbReference>
<protein>
    <submittedName>
        <fullName evidence="1">Uncharacterized protein</fullName>
    </submittedName>
</protein>
<gene>
    <name evidence="1" type="ORF">HPG69_017242</name>
</gene>
<evidence type="ECO:0000313" key="2">
    <source>
        <dbReference type="Proteomes" id="UP000551758"/>
    </source>
</evidence>
<dbReference type="AlphaFoldDB" id="A0A7J7ED55"/>
<dbReference type="Proteomes" id="UP000551758">
    <property type="component" value="Unassembled WGS sequence"/>
</dbReference>
<name>A0A7J7ED55_DICBM</name>
<organism evidence="1 2">
    <name type="scientific">Diceros bicornis minor</name>
    <name type="common">South-central black rhinoceros</name>
    <dbReference type="NCBI Taxonomy" id="77932"/>
    <lineage>
        <taxon>Eukaryota</taxon>
        <taxon>Metazoa</taxon>
        <taxon>Chordata</taxon>
        <taxon>Craniata</taxon>
        <taxon>Vertebrata</taxon>
        <taxon>Euteleostomi</taxon>
        <taxon>Mammalia</taxon>
        <taxon>Eutheria</taxon>
        <taxon>Laurasiatheria</taxon>
        <taxon>Perissodactyla</taxon>
        <taxon>Rhinocerotidae</taxon>
        <taxon>Diceros</taxon>
    </lineage>
</organism>
<keyword evidence="2" id="KW-1185">Reference proteome</keyword>
<evidence type="ECO:0000313" key="1">
    <source>
        <dbReference type="EMBL" id="KAF5913621.1"/>
    </source>
</evidence>
<reference evidence="1 2" key="1">
    <citation type="journal article" date="2020" name="Mol. Biol. Evol.">
        <title>Interspecific Gene Flow and the Evolution of Specialization in Black and White Rhinoceros.</title>
        <authorList>
            <person name="Moodley Y."/>
            <person name="Westbury M.V."/>
            <person name="Russo I.M."/>
            <person name="Gopalakrishnan S."/>
            <person name="Rakotoarivelo A."/>
            <person name="Olsen R.A."/>
            <person name="Prost S."/>
            <person name="Tunstall T."/>
            <person name="Ryder O.A."/>
            <person name="Dalen L."/>
            <person name="Bruford M.W."/>
        </authorList>
    </citation>
    <scope>NUCLEOTIDE SEQUENCE [LARGE SCALE GENOMIC DNA]</scope>
    <source>
        <strain evidence="1">SBR-YM</strain>
        <tissue evidence="1">Skin</tissue>
    </source>
</reference>
<accession>A0A7J7ED55</accession>
<proteinExistence type="predicted"/>